<organism evidence="2 3">
    <name type="scientific">Tomitella fengzijianii</name>
    <dbReference type="NCBI Taxonomy" id="2597660"/>
    <lineage>
        <taxon>Bacteria</taxon>
        <taxon>Bacillati</taxon>
        <taxon>Actinomycetota</taxon>
        <taxon>Actinomycetes</taxon>
        <taxon>Mycobacteriales</taxon>
        <taxon>Tomitella</taxon>
    </lineage>
</organism>
<evidence type="ECO:0000256" key="1">
    <source>
        <dbReference type="SAM" id="SignalP"/>
    </source>
</evidence>
<sequence length="205" mass="20279">MRIGKLKKVGVGVVAAATLAGGAAVAAPAVAMADAPTVTVEQDVSDLTVTTKDTVGNQLCLPILVSGETALEVGVAYATQDWGRIGELLTSGGDNVKFGAAASGVRIPIIGTQPLPNPSTTEWTPADGVYLLMGTCTEVSGGSIVDIIRAIAAGDFSALLGDLAENLTIQPVIVPNGIGSIAPAAGFGSLALQAGSTIIADQIGG</sequence>
<reference evidence="2 3" key="2">
    <citation type="submission" date="2019-07" db="EMBL/GenBank/DDBJ databases">
        <authorList>
            <person name="Huang Y."/>
        </authorList>
    </citation>
    <scope>NUCLEOTIDE SEQUENCE [LARGE SCALE GENOMIC DNA]</scope>
    <source>
        <strain evidence="2 3">HY188</strain>
    </source>
</reference>
<accession>A0A516X600</accession>
<dbReference type="OrthoDB" id="4464288at2"/>
<gene>
    <name evidence="2" type="ORF">FO059_15740</name>
</gene>
<feature type="chain" id="PRO_5022117643" description="Secreted protein" evidence="1">
    <location>
        <begin position="27"/>
        <end position="205"/>
    </location>
</feature>
<dbReference type="EMBL" id="CP041765">
    <property type="protein sequence ID" value="QDQ98505.1"/>
    <property type="molecule type" value="Genomic_DNA"/>
</dbReference>
<dbReference type="RefSeq" id="WP_143909910.1">
    <property type="nucleotide sequence ID" value="NZ_CP041765.1"/>
</dbReference>
<dbReference type="AlphaFoldDB" id="A0A516X600"/>
<dbReference type="KEGG" id="toy:FO059_15740"/>
<name>A0A516X600_9ACTN</name>
<proteinExistence type="predicted"/>
<feature type="signal peptide" evidence="1">
    <location>
        <begin position="1"/>
        <end position="26"/>
    </location>
</feature>
<reference evidence="2 3" key="1">
    <citation type="submission" date="2019-07" db="EMBL/GenBank/DDBJ databases">
        <title>Tomitella cavernea sp. nov., an actinomycete isolated from soil.</title>
        <authorList>
            <person name="Cheng J."/>
        </authorList>
    </citation>
    <scope>NUCLEOTIDE SEQUENCE [LARGE SCALE GENOMIC DNA]</scope>
    <source>
        <strain evidence="2 3">HY188</strain>
    </source>
</reference>
<keyword evidence="1" id="KW-0732">Signal</keyword>
<protein>
    <recommendedName>
        <fullName evidence="4">Secreted protein</fullName>
    </recommendedName>
</protein>
<dbReference type="Proteomes" id="UP000317344">
    <property type="component" value="Chromosome"/>
</dbReference>
<evidence type="ECO:0008006" key="4">
    <source>
        <dbReference type="Google" id="ProtNLM"/>
    </source>
</evidence>
<evidence type="ECO:0000313" key="3">
    <source>
        <dbReference type="Proteomes" id="UP000317344"/>
    </source>
</evidence>
<evidence type="ECO:0000313" key="2">
    <source>
        <dbReference type="EMBL" id="QDQ98505.1"/>
    </source>
</evidence>
<keyword evidence="3" id="KW-1185">Reference proteome</keyword>